<dbReference type="Proteomes" id="UP000283269">
    <property type="component" value="Unassembled WGS sequence"/>
</dbReference>
<dbReference type="AlphaFoldDB" id="A0A409WM43"/>
<name>A0A409WM43_PSICY</name>
<feature type="region of interest" description="Disordered" evidence="1">
    <location>
        <begin position="1"/>
        <end position="27"/>
    </location>
</feature>
<dbReference type="InParanoid" id="A0A409WM43"/>
<keyword evidence="3" id="KW-1185">Reference proteome</keyword>
<protein>
    <submittedName>
        <fullName evidence="2">Uncharacterized protein</fullName>
    </submittedName>
</protein>
<organism evidence="2 3">
    <name type="scientific">Psilocybe cyanescens</name>
    <dbReference type="NCBI Taxonomy" id="93625"/>
    <lineage>
        <taxon>Eukaryota</taxon>
        <taxon>Fungi</taxon>
        <taxon>Dikarya</taxon>
        <taxon>Basidiomycota</taxon>
        <taxon>Agaricomycotina</taxon>
        <taxon>Agaricomycetes</taxon>
        <taxon>Agaricomycetidae</taxon>
        <taxon>Agaricales</taxon>
        <taxon>Agaricineae</taxon>
        <taxon>Strophariaceae</taxon>
        <taxon>Psilocybe</taxon>
    </lineage>
</organism>
<comment type="caution">
    <text evidence="2">The sequence shown here is derived from an EMBL/GenBank/DDBJ whole genome shotgun (WGS) entry which is preliminary data.</text>
</comment>
<gene>
    <name evidence="2" type="ORF">CVT25_003470</name>
</gene>
<feature type="compositionally biased region" description="Basic and acidic residues" evidence="1">
    <location>
        <begin position="9"/>
        <end position="27"/>
    </location>
</feature>
<evidence type="ECO:0000313" key="2">
    <source>
        <dbReference type="EMBL" id="PPQ79588.1"/>
    </source>
</evidence>
<reference evidence="2 3" key="1">
    <citation type="journal article" date="2018" name="Evol. Lett.">
        <title>Horizontal gene cluster transfer increased hallucinogenic mushroom diversity.</title>
        <authorList>
            <person name="Reynolds H.T."/>
            <person name="Vijayakumar V."/>
            <person name="Gluck-Thaler E."/>
            <person name="Korotkin H.B."/>
            <person name="Matheny P.B."/>
            <person name="Slot J.C."/>
        </authorList>
    </citation>
    <scope>NUCLEOTIDE SEQUENCE [LARGE SCALE GENOMIC DNA]</scope>
    <source>
        <strain evidence="2 3">2631</strain>
    </source>
</reference>
<accession>A0A409WM43</accession>
<dbReference type="EMBL" id="NHYD01003372">
    <property type="protein sequence ID" value="PPQ79588.1"/>
    <property type="molecule type" value="Genomic_DNA"/>
</dbReference>
<proteinExistence type="predicted"/>
<sequence>MGTGTGLDVKNDVKGNEGDGRGSDIGEGGDIRVDTIMKYMTAYLNVPEKGQEQMAEGGYAYM</sequence>
<evidence type="ECO:0000256" key="1">
    <source>
        <dbReference type="SAM" id="MobiDB-lite"/>
    </source>
</evidence>
<evidence type="ECO:0000313" key="3">
    <source>
        <dbReference type="Proteomes" id="UP000283269"/>
    </source>
</evidence>